<name>A0A8S1R5Q6_9CILI</name>
<organism evidence="1 2">
    <name type="scientific">Paramecium sonneborni</name>
    <dbReference type="NCBI Taxonomy" id="65129"/>
    <lineage>
        <taxon>Eukaryota</taxon>
        <taxon>Sar</taxon>
        <taxon>Alveolata</taxon>
        <taxon>Ciliophora</taxon>
        <taxon>Intramacronucleata</taxon>
        <taxon>Oligohymenophorea</taxon>
        <taxon>Peniculida</taxon>
        <taxon>Parameciidae</taxon>
        <taxon>Paramecium</taxon>
    </lineage>
</organism>
<keyword evidence="2" id="KW-1185">Reference proteome</keyword>
<dbReference type="AlphaFoldDB" id="A0A8S1R5Q6"/>
<accession>A0A8S1R5Q6</accession>
<reference evidence="1" key="1">
    <citation type="submission" date="2021-01" db="EMBL/GenBank/DDBJ databases">
        <authorList>
            <consortium name="Genoscope - CEA"/>
            <person name="William W."/>
        </authorList>
    </citation>
    <scope>NUCLEOTIDE SEQUENCE</scope>
</reference>
<sequence>MRIQYIHQILYINQFQIILFEQISIIVWRKTLYYQEKCKNFGYN</sequence>
<dbReference type="Proteomes" id="UP000692954">
    <property type="component" value="Unassembled WGS sequence"/>
</dbReference>
<comment type="caution">
    <text evidence="1">The sequence shown here is derived from an EMBL/GenBank/DDBJ whole genome shotgun (WGS) entry which is preliminary data.</text>
</comment>
<evidence type="ECO:0000313" key="2">
    <source>
        <dbReference type="Proteomes" id="UP000692954"/>
    </source>
</evidence>
<protein>
    <submittedName>
        <fullName evidence="1">Uncharacterized protein</fullName>
    </submittedName>
</protein>
<dbReference type="EMBL" id="CAJJDN010000141">
    <property type="protein sequence ID" value="CAD8122969.1"/>
    <property type="molecule type" value="Genomic_DNA"/>
</dbReference>
<gene>
    <name evidence="1" type="ORF">PSON_ATCC_30995.1.T1410132</name>
</gene>
<evidence type="ECO:0000313" key="1">
    <source>
        <dbReference type="EMBL" id="CAD8122969.1"/>
    </source>
</evidence>
<proteinExistence type="predicted"/>